<dbReference type="HOGENOM" id="CLU_003487_0_1_1"/>
<feature type="domain" description="C2H2-type" evidence="10">
    <location>
        <begin position="12"/>
        <end position="39"/>
    </location>
</feature>
<dbReference type="SMART" id="SM00355">
    <property type="entry name" value="ZnF_C2H2"/>
    <property type="match status" value="2"/>
</dbReference>
<dbReference type="OrthoDB" id="40579at2759"/>
<keyword evidence="3" id="KW-0862">Zinc</keyword>
<dbReference type="Gene3D" id="3.30.160.60">
    <property type="entry name" value="Classic Zinc Finger"/>
    <property type="match status" value="2"/>
</dbReference>
<evidence type="ECO:0000256" key="5">
    <source>
        <dbReference type="ARBA" id="ARBA00023125"/>
    </source>
</evidence>
<dbReference type="PANTHER" id="PTHR47660:SF2">
    <property type="entry name" value="TRANSCRIPTION FACTOR WITH C2H2 AND ZN(2)-CYS(6) DNA BINDING DOMAIN (EUROFUNG)"/>
    <property type="match status" value="1"/>
</dbReference>
<organism evidence="11 12">
    <name type="scientific">Exophiala oligosperma</name>
    <dbReference type="NCBI Taxonomy" id="215243"/>
    <lineage>
        <taxon>Eukaryota</taxon>
        <taxon>Fungi</taxon>
        <taxon>Dikarya</taxon>
        <taxon>Ascomycota</taxon>
        <taxon>Pezizomycotina</taxon>
        <taxon>Eurotiomycetes</taxon>
        <taxon>Chaetothyriomycetidae</taxon>
        <taxon>Chaetothyriales</taxon>
        <taxon>Herpotrichiellaceae</taxon>
        <taxon>Exophiala</taxon>
    </lineage>
</organism>
<evidence type="ECO:0000259" key="9">
    <source>
        <dbReference type="PROSITE" id="PS50048"/>
    </source>
</evidence>
<evidence type="ECO:0000256" key="6">
    <source>
        <dbReference type="ARBA" id="ARBA00023163"/>
    </source>
</evidence>
<keyword evidence="1" id="KW-0479">Metal-binding</keyword>
<keyword evidence="6" id="KW-0804">Transcription</keyword>
<dbReference type="SMART" id="SM00066">
    <property type="entry name" value="GAL4"/>
    <property type="match status" value="1"/>
</dbReference>
<evidence type="ECO:0000313" key="12">
    <source>
        <dbReference type="Proteomes" id="UP000053342"/>
    </source>
</evidence>
<feature type="domain" description="C2H2-type" evidence="10">
    <location>
        <begin position="40"/>
        <end position="68"/>
    </location>
</feature>
<dbReference type="InterPro" id="IPR036864">
    <property type="entry name" value="Zn2-C6_fun-type_DNA-bd_sf"/>
</dbReference>
<dbReference type="AlphaFoldDB" id="A0A0D2CB81"/>
<dbReference type="STRING" id="215243.A0A0D2CB81"/>
<evidence type="ECO:0000256" key="7">
    <source>
        <dbReference type="ARBA" id="ARBA00023242"/>
    </source>
</evidence>
<keyword evidence="5" id="KW-0238">DNA-binding</keyword>
<dbReference type="Gene3D" id="4.10.240.10">
    <property type="entry name" value="Zn(2)-C6 fungal-type DNA-binding domain"/>
    <property type="match status" value="1"/>
</dbReference>
<keyword evidence="2 8" id="KW-0863">Zinc-finger</keyword>
<dbReference type="PROSITE" id="PS50157">
    <property type="entry name" value="ZINC_FINGER_C2H2_2"/>
    <property type="match status" value="2"/>
</dbReference>
<sequence>MTTLSPPRTSAYQCGICQEHYSRPDHLIRHVRTHTKQRPFVCAVCSKAFARQDLLKRHSLAHHSTDYGASTSQIQDGSQASGRYAPRVRQACRACALKKLKCTDSKPCRRCSAKNIACEYDQSPEPEPLQDQSQMVVEENTADNLSVPVAGSDSHHTPVSPERNWVQRQPSVEHHVEASTSSQPMFGLPVPRTEGNLSSSNDAMSLDVLDCTFDPRDLNHPMNHMENLSSSHDVVSLDVLGCTFDLPSFGDFIQQDIDSNFGDLDLALYPDFAMTPAAQSINNHDSSNSTTLESPVMGMGTEAYQGSNVRRGWNPTPGDTNSETESLQLPSNVRSEVLSSTVHDSHLALKLDDMTLSTRDRILAMIYSRTSRSIWERLGTTFESVDVLKAMIHHALLHLQEQQMIPFIHLASFDINEQCPELLGALLAYGAVSLPSATMRKFGYAMQELVRLALEDERASVRELGMAQAYYIQLYLGYWSGISAKIEVAESSSMLGATILRRGKMFQAGNYQPPEAFLSLEGLSLQQQWLRWAAQESWTRLVYFAMLHDAEVSLSRKLNPLFAYSEIATPLPASGKLWDAATADEWHGVLMRDDQLRLHQPHAIKRVLREPKLIHQAERNIVDTSAAAAALLAGYWGLVYEYRQMEALQSGVEDWNNFVLKSRHAELTSLLEQLKMELAEVEHLRTEIVLLQELILLHLNAAYYDISAYSGRGTMEDAQAAKPYVQWWFESQQAQHAIWHAGQIFRFTKSLRPGMLSDISVIALYHATETMWVWGLMQRTVRQQQQQQHAGLSLDARGGTNSNTSIVSSSVVLDGEETSVVTRFLRLSRGQPGVTSLANHFVPLIEPASVSDLANDLIKGNWGSQILPWTTSEVSRLVQGFSKICRRKLTED</sequence>
<keyword evidence="4" id="KW-0805">Transcription regulation</keyword>
<reference evidence="11 12" key="1">
    <citation type="submission" date="2015-01" db="EMBL/GenBank/DDBJ databases">
        <title>The Genome Sequence of Exophiala oligosperma CBS72588.</title>
        <authorList>
            <consortium name="The Broad Institute Genomics Platform"/>
            <person name="Cuomo C."/>
            <person name="de Hoog S."/>
            <person name="Gorbushina A."/>
            <person name="Stielow B."/>
            <person name="Teixiera M."/>
            <person name="Abouelleil A."/>
            <person name="Chapman S.B."/>
            <person name="Priest M."/>
            <person name="Young S.K."/>
            <person name="Wortman J."/>
            <person name="Nusbaum C."/>
            <person name="Birren B."/>
        </authorList>
    </citation>
    <scope>NUCLEOTIDE SEQUENCE [LARGE SCALE GENOMIC DNA]</scope>
    <source>
        <strain evidence="11 12">CBS 72588</strain>
    </source>
</reference>
<evidence type="ECO:0000256" key="3">
    <source>
        <dbReference type="ARBA" id="ARBA00022833"/>
    </source>
</evidence>
<feature type="domain" description="Zn(2)-C6 fungal-type" evidence="9">
    <location>
        <begin position="91"/>
        <end position="120"/>
    </location>
</feature>
<dbReference type="PROSITE" id="PS50048">
    <property type="entry name" value="ZN2_CY6_FUNGAL_2"/>
    <property type="match status" value="1"/>
</dbReference>
<dbReference type="GO" id="GO:0008270">
    <property type="term" value="F:zinc ion binding"/>
    <property type="evidence" value="ECO:0007669"/>
    <property type="project" value="UniProtKB-KW"/>
</dbReference>
<dbReference type="Proteomes" id="UP000053342">
    <property type="component" value="Unassembled WGS sequence"/>
</dbReference>
<dbReference type="Pfam" id="PF00096">
    <property type="entry name" value="zf-C2H2"/>
    <property type="match status" value="2"/>
</dbReference>
<dbReference type="EMBL" id="KN847333">
    <property type="protein sequence ID" value="KIW47127.1"/>
    <property type="molecule type" value="Genomic_DNA"/>
</dbReference>
<dbReference type="FunFam" id="3.30.160.60:FF:002343">
    <property type="entry name" value="Zinc finger protein 33A"/>
    <property type="match status" value="1"/>
</dbReference>
<dbReference type="SUPFAM" id="SSF57701">
    <property type="entry name" value="Zn2/Cys6 DNA-binding domain"/>
    <property type="match status" value="1"/>
</dbReference>
<evidence type="ECO:0000259" key="10">
    <source>
        <dbReference type="PROSITE" id="PS50157"/>
    </source>
</evidence>
<evidence type="ECO:0000256" key="8">
    <source>
        <dbReference type="PROSITE-ProRule" id="PRU00042"/>
    </source>
</evidence>
<dbReference type="VEuPathDB" id="FungiDB:PV06_02725"/>
<evidence type="ECO:0000313" key="11">
    <source>
        <dbReference type="EMBL" id="KIW47127.1"/>
    </source>
</evidence>
<dbReference type="GO" id="GO:0003677">
    <property type="term" value="F:DNA binding"/>
    <property type="evidence" value="ECO:0007669"/>
    <property type="project" value="UniProtKB-KW"/>
</dbReference>
<dbReference type="SUPFAM" id="SSF57667">
    <property type="entry name" value="beta-beta-alpha zinc fingers"/>
    <property type="match status" value="1"/>
</dbReference>
<keyword evidence="12" id="KW-1185">Reference proteome</keyword>
<accession>A0A0D2CB81</accession>
<dbReference type="RefSeq" id="XP_016267343.1">
    <property type="nucleotide sequence ID" value="XM_016403446.1"/>
</dbReference>
<name>A0A0D2CB81_9EURO</name>
<evidence type="ECO:0000256" key="4">
    <source>
        <dbReference type="ARBA" id="ARBA00023015"/>
    </source>
</evidence>
<dbReference type="InterPro" id="IPR036236">
    <property type="entry name" value="Znf_C2H2_sf"/>
</dbReference>
<dbReference type="PROSITE" id="PS00463">
    <property type="entry name" value="ZN2_CY6_FUNGAL_1"/>
    <property type="match status" value="1"/>
</dbReference>
<dbReference type="InterPro" id="IPR001138">
    <property type="entry name" value="Zn2Cys6_DnaBD"/>
</dbReference>
<dbReference type="GeneID" id="27354799"/>
<dbReference type="GO" id="GO:0000981">
    <property type="term" value="F:DNA-binding transcription factor activity, RNA polymerase II-specific"/>
    <property type="evidence" value="ECO:0007669"/>
    <property type="project" value="InterPro"/>
</dbReference>
<evidence type="ECO:0000256" key="2">
    <source>
        <dbReference type="ARBA" id="ARBA00022771"/>
    </source>
</evidence>
<protein>
    <submittedName>
        <fullName evidence="11">Uncharacterized protein</fullName>
    </submittedName>
</protein>
<evidence type="ECO:0000256" key="1">
    <source>
        <dbReference type="ARBA" id="ARBA00022723"/>
    </source>
</evidence>
<dbReference type="CDD" id="cd00067">
    <property type="entry name" value="GAL4"/>
    <property type="match status" value="1"/>
</dbReference>
<dbReference type="InterPro" id="IPR013087">
    <property type="entry name" value="Znf_C2H2_type"/>
</dbReference>
<dbReference type="Pfam" id="PF00172">
    <property type="entry name" value="Zn_clus"/>
    <property type="match status" value="1"/>
</dbReference>
<dbReference type="InterPro" id="IPR007219">
    <property type="entry name" value="XnlR_reg_dom"/>
</dbReference>
<proteinExistence type="predicted"/>
<dbReference type="Pfam" id="PF04082">
    <property type="entry name" value="Fungal_trans"/>
    <property type="match status" value="1"/>
</dbReference>
<dbReference type="PANTHER" id="PTHR47660">
    <property type="entry name" value="TRANSCRIPTION FACTOR WITH C2H2 AND ZN(2)-CYS(6) DNA BINDING DOMAIN (EUROFUNG)-RELATED-RELATED"/>
    <property type="match status" value="1"/>
</dbReference>
<dbReference type="PROSITE" id="PS00028">
    <property type="entry name" value="ZINC_FINGER_C2H2_1"/>
    <property type="match status" value="2"/>
</dbReference>
<keyword evidence="7" id="KW-0539">Nucleus</keyword>
<dbReference type="GO" id="GO:0006351">
    <property type="term" value="P:DNA-templated transcription"/>
    <property type="evidence" value="ECO:0007669"/>
    <property type="project" value="InterPro"/>
</dbReference>
<gene>
    <name evidence="11" type="ORF">PV06_02725</name>
</gene>